<accession>A0A8K0QTH1</accession>
<name>A0A8K0QTH1_9PLEO</name>
<sequence>MDDERLSDDLAAWACFRLDRLQPGLRMLHLYDSNGVVTKGVLLVRIRKTLFPLGRRVARAMGLYEE</sequence>
<gene>
    <name evidence="1" type="ORF">FB567DRAFT_401492</name>
</gene>
<proteinExistence type="predicted"/>
<protein>
    <submittedName>
        <fullName evidence="1">Uncharacterized protein</fullName>
    </submittedName>
</protein>
<dbReference type="Gene3D" id="2.60.40.150">
    <property type="entry name" value="C2 domain"/>
    <property type="match status" value="1"/>
</dbReference>
<organism evidence="1 2">
    <name type="scientific">Paraphoma chrysanthemicola</name>
    <dbReference type="NCBI Taxonomy" id="798071"/>
    <lineage>
        <taxon>Eukaryota</taxon>
        <taxon>Fungi</taxon>
        <taxon>Dikarya</taxon>
        <taxon>Ascomycota</taxon>
        <taxon>Pezizomycotina</taxon>
        <taxon>Dothideomycetes</taxon>
        <taxon>Pleosporomycetidae</taxon>
        <taxon>Pleosporales</taxon>
        <taxon>Pleosporineae</taxon>
        <taxon>Phaeosphaeriaceae</taxon>
        <taxon>Paraphoma</taxon>
    </lineage>
</organism>
<comment type="caution">
    <text evidence="1">The sequence shown here is derived from an EMBL/GenBank/DDBJ whole genome shotgun (WGS) entry which is preliminary data.</text>
</comment>
<dbReference type="Proteomes" id="UP000813461">
    <property type="component" value="Unassembled WGS sequence"/>
</dbReference>
<keyword evidence="2" id="KW-1185">Reference proteome</keyword>
<dbReference type="AlphaFoldDB" id="A0A8K0QTH1"/>
<evidence type="ECO:0000313" key="1">
    <source>
        <dbReference type="EMBL" id="KAH7068490.1"/>
    </source>
</evidence>
<reference evidence="1" key="1">
    <citation type="journal article" date="2021" name="Nat. Commun.">
        <title>Genetic determinants of endophytism in the Arabidopsis root mycobiome.</title>
        <authorList>
            <person name="Mesny F."/>
            <person name="Miyauchi S."/>
            <person name="Thiergart T."/>
            <person name="Pickel B."/>
            <person name="Atanasova L."/>
            <person name="Karlsson M."/>
            <person name="Huettel B."/>
            <person name="Barry K.W."/>
            <person name="Haridas S."/>
            <person name="Chen C."/>
            <person name="Bauer D."/>
            <person name="Andreopoulos W."/>
            <person name="Pangilinan J."/>
            <person name="LaButti K."/>
            <person name="Riley R."/>
            <person name="Lipzen A."/>
            <person name="Clum A."/>
            <person name="Drula E."/>
            <person name="Henrissat B."/>
            <person name="Kohler A."/>
            <person name="Grigoriev I.V."/>
            <person name="Martin F.M."/>
            <person name="Hacquard S."/>
        </authorList>
    </citation>
    <scope>NUCLEOTIDE SEQUENCE</scope>
    <source>
        <strain evidence="1">MPI-SDFR-AT-0120</strain>
    </source>
</reference>
<evidence type="ECO:0000313" key="2">
    <source>
        <dbReference type="Proteomes" id="UP000813461"/>
    </source>
</evidence>
<feature type="non-terminal residue" evidence="1">
    <location>
        <position position="1"/>
    </location>
</feature>
<dbReference type="OrthoDB" id="3707610at2759"/>
<dbReference type="EMBL" id="JAGMVJ010000032">
    <property type="protein sequence ID" value="KAH7068490.1"/>
    <property type="molecule type" value="Genomic_DNA"/>
</dbReference>
<dbReference type="InterPro" id="IPR035892">
    <property type="entry name" value="C2_domain_sf"/>
</dbReference>